<gene>
    <name evidence="6" type="ORF">QQF64_034150</name>
</gene>
<evidence type="ECO:0000313" key="7">
    <source>
        <dbReference type="Proteomes" id="UP001558613"/>
    </source>
</evidence>
<dbReference type="Proteomes" id="UP001558613">
    <property type="component" value="Unassembled WGS sequence"/>
</dbReference>
<protein>
    <recommendedName>
        <fullName evidence="5">Ig-like domain-containing protein</fullName>
    </recommendedName>
</protein>
<evidence type="ECO:0000256" key="3">
    <source>
        <dbReference type="ARBA" id="ARBA00023319"/>
    </source>
</evidence>
<dbReference type="InterPro" id="IPR051102">
    <property type="entry name" value="IgSF_V-set/TM_domain"/>
</dbReference>
<feature type="domain" description="Ig-like" evidence="5">
    <location>
        <begin position="1"/>
        <end position="113"/>
    </location>
</feature>
<keyword evidence="3" id="KW-0393">Immunoglobulin domain</keyword>
<keyword evidence="4" id="KW-1133">Transmembrane helix</keyword>
<evidence type="ECO:0000256" key="1">
    <source>
        <dbReference type="ARBA" id="ARBA00022729"/>
    </source>
</evidence>
<keyword evidence="2" id="KW-1015">Disulfide bond</keyword>
<keyword evidence="1" id="KW-0732">Signal</keyword>
<organism evidence="6 7">
    <name type="scientific">Cirrhinus molitorella</name>
    <name type="common">mud carp</name>
    <dbReference type="NCBI Taxonomy" id="172907"/>
    <lineage>
        <taxon>Eukaryota</taxon>
        <taxon>Metazoa</taxon>
        <taxon>Chordata</taxon>
        <taxon>Craniata</taxon>
        <taxon>Vertebrata</taxon>
        <taxon>Euteleostomi</taxon>
        <taxon>Actinopterygii</taxon>
        <taxon>Neopterygii</taxon>
        <taxon>Teleostei</taxon>
        <taxon>Ostariophysi</taxon>
        <taxon>Cypriniformes</taxon>
        <taxon>Cyprinidae</taxon>
        <taxon>Labeoninae</taxon>
        <taxon>Labeonini</taxon>
        <taxon>Cirrhinus</taxon>
    </lineage>
</organism>
<accession>A0ABR3MVX5</accession>
<dbReference type="EMBL" id="JAYMGO010000009">
    <property type="protein sequence ID" value="KAL1268787.1"/>
    <property type="molecule type" value="Genomic_DNA"/>
</dbReference>
<sequence length="183" mass="20817">MFNITNHQAEFTVDCVIDSQSSDKSAFEVTWLKVQEEEEPITIFTARRDGTLHSAVSDKNLLFGRPRATHYKLTVPQINPTDMGQYYCQVEEWLLTPDNTWKKLASDKSGELSIYFHTEGDSGKLINPLTITLGISILLICFLVLIIVILLLRRDPKKKSELKKKKDCLWAEQNGLNSVPTCD</sequence>
<evidence type="ECO:0000259" key="5">
    <source>
        <dbReference type="PROSITE" id="PS50835"/>
    </source>
</evidence>
<dbReference type="InterPro" id="IPR013783">
    <property type="entry name" value="Ig-like_fold"/>
</dbReference>
<keyword evidence="4" id="KW-0472">Membrane</keyword>
<comment type="caution">
    <text evidence="6">The sequence shown here is derived from an EMBL/GenBank/DDBJ whole genome shotgun (WGS) entry which is preliminary data.</text>
</comment>
<dbReference type="InterPro" id="IPR013106">
    <property type="entry name" value="Ig_V-set"/>
</dbReference>
<dbReference type="Pfam" id="PF07686">
    <property type="entry name" value="V-set"/>
    <property type="match status" value="1"/>
</dbReference>
<evidence type="ECO:0000256" key="4">
    <source>
        <dbReference type="SAM" id="Phobius"/>
    </source>
</evidence>
<reference evidence="6 7" key="1">
    <citation type="submission" date="2023-09" db="EMBL/GenBank/DDBJ databases">
        <authorList>
            <person name="Wang M."/>
        </authorList>
    </citation>
    <scope>NUCLEOTIDE SEQUENCE [LARGE SCALE GENOMIC DNA]</scope>
    <source>
        <strain evidence="6">GT-2023</strain>
        <tissue evidence="6">Liver</tissue>
    </source>
</reference>
<proteinExistence type="predicted"/>
<dbReference type="InterPro" id="IPR007110">
    <property type="entry name" value="Ig-like_dom"/>
</dbReference>
<evidence type="ECO:0000256" key="2">
    <source>
        <dbReference type="ARBA" id="ARBA00023157"/>
    </source>
</evidence>
<dbReference type="SUPFAM" id="SSF48726">
    <property type="entry name" value="Immunoglobulin"/>
    <property type="match status" value="1"/>
</dbReference>
<dbReference type="PANTHER" id="PTHR12207">
    <property type="entry name" value="V-SET AND TRANSMEMBRANE DOMAIN-CONTAINING PROTEIN"/>
    <property type="match status" value="1"/>
</dbReference>
<evidence type="ECO:0000313" key="6">
    <source>
        <dbReference type="EMBL" id="KAL1268787.1"/>
    </source>
</evidence>
<dbReference type="InterPro" id="IPR036179">
    <property type="entry name" value="Ig-like_dom_sf"/>
</dbReference>
<dbReference type="Gene3D" id="2.60.40.10">
    <property type="entry name" value="Immunoglobulins"/>
    <property type="match status" value="1"/>
</dbReference>
<keyword evidence="4" id="KW-0812">Transmembrane</keyword>
<keyword evidence="7" id="KW-1185">Reference proteome</keyword>
<dbReference type="PROSITE" id="PS50835">
    <property type="entry name" value="IG_LIKE"/>
    <property type="match status" value="1"/>
</dbReference>
<feature type="transmembrane region" description="Helical" evidence="4">
    <location>
        <begin position="131"/>
        <end position="152"/>
    </location>
</feature>
<name>A0ABR3MVX5_9TELE</name>
<dbReference type="PANTHER" id="PTHR12207:SF25">
    <property type="entry name" value="IMMUNOGLOBULIN SUPERFAMILY MEMBER 2"/>
    <property type="match status" value="1"/>
</dbReference>